<feature type="compositionally biased region" description="Polar residues" evidence="1">
    <location>
        <begin position="250"/>
        <end position="264"/>
    </location>
</feature>
<dbReference type="SUPFAM" id="SSF48371">
    <property type="entry name" value="ARM repeat"/>
    <property type="match status" value="1"/>
</dbReference>
<gene>
    <name evidence="2" type="ORF">PNQ69_08745</name>
</gene>
<dbReference type="Proteomes" id="UP001260534">
    <property type="component" value="Unassembled WGS sequence"/>
</dbReference>
<name>A0ABU2I3Y8_9XANT</name>
<organism evidence="2 3">
    <name type="scientific">Xanthomonas hawaiiensis</name>
    <dbReference type="NCBI Taxonomy" id="3003247"/>
    <lineage>
        <taxon>Bacteria</taxon>
        <taxon>Pseudomonadati</taxon>
        <taxon>Pseudomonadota</taxon>
        <taxon>Gammaproteobacteria</taxon>
        <taxon>Lysobacterales</taxon>
        <taxon>Lysobacteraceae</taxon>
        <taxon>Xanthomonas</taxon>
    </lineage>
</organism>
<keyword evidence="3" id="KW-1185">Reference proteome</keyword>
<reference evidence="2 3" key="1">
    <citation type="submission" date="2023-01" db="EMBL/GenBank/DDBJ databases">
        <title>Xanthomonas hawaiianensis sp. nov. isolated from Araceae family in Hawaii.</title>
        <authorList>
            <person name="Chunag S.-C."/>
            <person name="Dobhal S."/>
            <person name="Alvarez A."/>
            <person name="Arif M."/>
        </authorList>
    </citation>
    <scope>NUCLEOTIDE SEQUENCE [LARGE SCALE GENOMIC DNA]</scope>
    <source>
        <strain evidence="2 3">A2111</strain>
    </source>
</reference>
<evidence type="ECO:0000313" key="2">
    <source>
        <dbReference type="EMBL" id="MDS9992859.1"/>
    </source>
</evidence>
<dbReference type="RefSeq" id="WP_311163332.1">
    <property type="nucleotide sequence ID" value="NZ_JAQMHB010000001.1"/>
</dbReference>
<proteinExistence type="predicted"/>
<accession>A0ABU2I3Y8</accession>
<dbReference type="InterPro" id="IPR011989">
    <property type="entry name" value="ARM-like"/>
</dbReference>
<dbReference type="Pfam" id="PF13646">
    <property type="entry name" value="HEAT_2"/>
    <property type="match status" value="1"/>
</dbReference>
<feature type="region of interest" description="Disordered" evidence="1">
    <location>
        <begin position="242"/>
        <end position="264"/>
    </location>
</feature>
<sequence length="264" mass="29282">MMTLSRKDFALAIDARMCRPDSKLADCADLLSEADLIAWTRQSLTDELEGKSRSSQEAFSAVLAQGALWQLKVTQHSISTRFLYTQPFELLIAPINNRLEIDEYQPALAHTTPIGEGTQFKYASRHTIEAGSVLPCGTIDTIYDIKIEHPILVAKLIGPIREPLQWMVDRSSLQVVQAIASSPIHSELEIMARALGAIRSGGTNTLETLANHESHFVRWAAIQAMGRTSPSRAMELLESARNDEHPHIRQSASNFLSRIASSKH</sequence>
<evidence type="ECO:0000313" key="3">
    <source>
        <dbReference type="Proteomes" id="UP001260534"/>
    </source>
</evidence>
<dbReference type="InterPro" id="IPR016024">
    <property type="entry name" value="ARM-type_fold"/>
</dbReference>
<comment type="caution">
    <text evidence="2">The sequence shown here is derived from an EMBL/GenBank/DDBJ whole genome shotgun (WGS) entry which is preliminary data.</text>
</comment>
<protein>
    <submittedName>
        <fullName evidence="2">HEAT repeat domain-containing protein</fullName>
    </submittedName>
</protein>
<dbReference type="EMBL" id="JAQMHB010000001">
    <property type="protein sequence ID" value="MDS9992859.1"/>
    <property type="molecule type" value="Genomic_DNA"/>
</dbReference>
<dbReference type="Gene3D" id="1.25.10.10">
    <property type="entry name" value="Leucine-rich Repeat Variant"/>
    <property type="match status" value="1"/>
</dbReference>
<evidence type="ECO:0000256" key="1">
    <source>
        <dbReference type="SAM" id="MobiDB-lite"/>
    </source>
</evidence>